<dbReference type="Gene3D" id="3.30.565.10">
    <property type="entry name" value="Histidine kinase-like ATPase, C-terminal domain"/>
    <property type="match status" value="1"/>
</dbReference>
<dbReference type="CDD" id="cd06170">
    <property type="entry name" value="LuxR_C_like"/>
    <property type="match status" value="1"/>
</dbReference>
<dbReference type="Pfam" id="PF00196">
    <property type="entry name" value="GerE"/>
    <property type="match status" value="1"/>
</dbReference>
<name>A0A4Q8AHM7_9MICC</name>
<dbReference type="PRINTS" id="PR00038">
    <property type="entry name" value="HTHLUXR"/>
</dbReference>
<dbReference type="EMBL" id="SHLA01000001">
    <property type="protein sequence ID" value="RZU63283.1"/>
    <property type="molecule type" value="Genomic_DNA"/>
</dbReference>
<keyword evidence="3" id="KW-0804">Transcription</keyword>
<dbReference type="GO" id="GO:0003677">
    <property type="term" value="F:DNA binding"/>
    <property type="evidence" value="ECO:0007669"/>
    <property type="project" value="UniProtKB-KW"/>
</dbReference>
<keyword evidence="1" id="KW-0805">Transcription regulation</keyword>
<sequence length="435" mass="46569">MTSLRPPTGPDNGASGERDGGGDSVQLRLVSAIARIVEAPLSTIAAALSDAVSASLPHQALVVLTQDCTGRPQKKAGDPEITEKVTVLEMDAIRRRLRDGEEIRSAVLAGRERDVRAWEAATGAVLALCGTGAASARPAEALIQGLWEITATSIRRQVDGASPAELVDANAVSTERVRVTTELTERHATDLESLLAVLRSRDLDDRRTRVSATELASSALVRTRTANDVMMALSEEPVVSAFSRLRTDLRPLTQYGRLDVQFIEPPAKGRALPGEVAHAARSIVRSAVLAMNEQEDISRVRVQWACDGKNLLINIRDDGPGAFDSTTPGLHQAQANVAALGGEVGVKQVPGWGTELDVRLPIDASRSEAVDEWNLAPREREVLRLVVHGKKNRQIAQELFISENTVKFHLTQIYRKLGVGSRSAAAAVAAAGGLV</sequence>
<evidence type="ECO:0000256" key="4">
    <source>
        <dbReference type="SAM" id="MobiDB-lite"/>
    </source>
</evidence>
<comment type="caution">
    <text evidence="6">The sequence shown here is derived from an EMBL/GenBank/DDBJ whole genome shotgun (WGS) entry which is preliminary data.</text>
</comment>
<dbReference type="InterPro" id="IPR036388">
    <property type="entry name" value="WH-like_DNA-bd_sf"/>
</dbReference>
<dbReference type="SUPFAM" id="SSF55874">
    <property type="entry name" value="ATPase domain of HSP90 chaperone/DNA topoisomerase II/histidine kinase"/>
    <property type="match status" value="1"/>
</dbReference>
<dbReference type="PROSITE" id="PS50043">
    <property type="entry name" value="HTH_LUXR_2"/>
    <property type="match status" value="1"/>
</dbReference>
<dbReference type="InterPro" id="IPR016032">
    <property type="entry name" value="Sig_transdc_resp-reg_C-effctor"/>
</dbReference>
<keyword evidence="2" id="KW-0238">DNA-binding</keyword>
<organism evidence="6 7">
    <name type="scientific">Zhihengliuella halotolerans</name>
    <dbReference type="NCBI Taxonomy" id="370736"/>
    <lineage>
        <taxon>Bacteria</taxon>
        <taxon>Bacillati</taxon>
        <taxon>Actinomycetota</taxon>
        <taxon>Actinomycetes</taxon>
        <taxon>Micrococcales</taxon>
        <taxon>Micrococcaceae</taxon>
        <taxon>Zhihengliuella</taxon>
    </lineage>
</organism>
<dbReference type="InterPro" id="IPR036890">
    <property type="entry name" value="HATPase_C_sf"/>
</dbReference>
<dbReference type="Gene3D" id="1.10.10.10">
    <property type="entry name" value="Winged helix-like DNA-binding domain superfamily/Winged helix DNA-binding domain"/>
    <property type="match status" value="1"/>
</dbReference>
<feature type="region of interest" description="Disordered" evidence="4">
    <location>
        <begin position="1"/>
        <end position="23"/>
    </location>
</feature>
<evidence type="ECO:0000256" key="2">
    <source>
        <dbReference type="ARBA" id="ARBA00023125"/>
    </source>
</evidence>
<dbReference type="GO" id="GO:0006355">
    <property type="term" value="P:regulation of DNA-templated transcription"/>
    <property type="evidence" value="ECO:0007669"/>
    <property type="project" value="InterPro"/>
</dbReference>
<evidence type="ECO:0000256" key="1">
    <source>
        <dbReference type="ARBA" id="ARBA00023015"/>
    </source>
</evidence>
<dbReference type="AlphaFoldDB" id="A0A4Q8AHM7"/>
<dbReference type="PANTHER" id="PTHR44688">
    <property type="entry name" value="DNA-BINDING TRANSCRIPTIONAL ACTIVATOR DEVR_DOSR"/>
    <property type="match status" value="1"/>
</dbReference>
<protein>
    <submittedName>
        <fullName evidence="6">Regulatory LuxR family protein</fullName>
    </submittedName>
</protein>
<dbReference type="InterPro" id="IPR000792">
    <property type="entry name" value="Tscrpt_reg_LuxR_C"/>
</dbReference>
<dbReference type="SUPFAM" id="SSF46894">
    <property type="entry name" value="C-terminal effector domain of the bipartite response regulators"/>
    <property type="match status" value="1"/>
</dbReference>
<evidence type="ECO:0000313" key="7">
    <source>
        <dbReference type="Proteomes" id="UP000292685"/>
    </source>
</evidence>
<dbReference type="Proteomes" id="UP000292685">
    <property type="component" value="Unassembled WGS sequence"/>
</dbReference>
<evidence type="ECO:0000313" key="6">
    <source>
        <dbReference type="EMBL" id="RZU63283.1"/>
    </source>
</evidence>
<evidence type="ECO:0000259" key="5">
    <source>
        <dbReference type="PROSITE" id="PS50043"/>
    </source>
</evidence>
<evidence type="ECO:0000256" key="3">
    <source>
        <dbReference type="ARBA" id="ARBA00023163"/>
    </source>
</evidence>
<gene>
    <name evidence="6" type="ORF">EV380_2895</name>
</gene>
<dbReference type="RefSeq" id="WP_278030562.1">
    <property type="nucleotide sequence ID" value="NZ_SHLA01000001.1"/>
</dbReference>
<feature type="domain" description="HTH luxR-type" evidence="5">
    <location>
        <begin position="368"/>
        <end position="433"/>
    </location>
</feature>
<reference evidence="6 7" key="1">
    <citation type="submission" date="2019-02" db="EMBL/GenBank/DDBJ databases">
        <title>Sequencing the genomes of 1000 actinobacteria strains.</title>
        <authorList>
            <person name="Klenk H.-P."/>
        </authorList>
    </citation>
    <scope>NUCLEOTIDE SEQUENCE [LARGE SCALE GENOMIC DNA]</scope>
    <source>
        <strain evidence="6 7">DSM 17364</strain>
    </source>
</reference>
<dbReference type="SMART" id="SM00421">
    <property type="entry name" value="HTH_LUXR"/>
    <property type="match status" value="1"/>
</dbReference>
<keyword evidence="7" id="KW-1185">Reference proteome</keyword>
<dbReference type="PANTHER" id="PTHR44688:SF16">
    <property type="entry name" value="DNA-BINDING TRANSCRIPTIONAL ACTIVATOR DEVR_DOSR"/>
    <property type="match status" value="1"/>
</dbReference>
<accession>A0A4Q8AHM7</accession>
<proteinExistence type="predicted"/>